<sequence>MDYWRRSAIIVRVDKLRNDIIREKMKVKNNIVEDISTRQLGLIWYGHVMRMNEERLGSIKEKEKRKTNGNMEKGHSGRDGEKDNG</sequence>
<proteinExistence type="predicted"/>
<name>A0ABQ8T970_PERAM</name>
<evidence type="ECO:0000313" key="2">
    <source>
        <dbReference type="EMBL" id="KAJ4442503.1"/>
    </source>
</evidence>
<comment type="caution">
    <text evidence="2">The sequence shown here is derived from an EMBL/GenBank/DDBJ whole genome shotgun (WGS) entry which is preliminary data.</text>
</comment>
<dbReference type="EMBL" id="JAJSOF020000013">
    <property type="protein sequence ID" value="KAJ4442503.1"/>
    <property type="molecule type" value="Genomic_DNA"/>
</dbReference>
<organism evidence="2 3">
    <name type="scientific">Periplaneta americana</name>
    <name type="common">American cockroach</name>
    <name type="synonym">Blatta americana</name>
    <dbReference type="NCBI Taxonomy" id="6978"/>
    <lineage>
        <taxon>Eukaryota</taxon>
        <taxon>Metazoa</taxon>
        <taxon>Ecdysozoa</taxon>
        <taxon>Arthropoda</taxon>
        <taxon>Hexapoda</taxon>
        <taxon>Insecta</taxon>
        <taxon>Pterygota</taxon>
        <taxon>Neoptera</taxon>
        <taxon>Polyneoptera</taxon>
        <taxon>Dictyoptera</taxon>
        <taxon>Blattodea</taxon>
        <taxon>Blattoidea</taxon>
        <taxon>Blattidae</taxon>
        <taxon>Blattinae</taxon>
        <taxon>Periplaneta</taxon>
    </lineage>
</organism>
<keyword evidence="3" id="KW-1185">Reference proteome</keyword>
<evidence type="ECO:0000313" key="3">
    <source>
        <dbReference type="Proteomes" id="UP001148838"/>
    </source>
</evidence>
<gene>
    <name evidence="2" type="ORF">ANN_04090</name>
</gene>
<feature type="region of interest" description="Disordered" evidence="1">
    <location>
        <begin position="55"/>
        <end position="85"/>
    </location>
</feature>
<accession>A0ABQ8T970</accession>
<reference evidence="2 3" key="1">
    <citation type="journal article" date="2022" name="Allergy">
        <title>Genome assembly and annotation of Periplaneta americana reveal a comprehensive cockroach allergen profile.</title>
        <authorList>
            <person name="Wang L."/>
            <person name="Xiong Q."/>
            <person name="Saelim N."/>
            <person name="Wang L."/>
            <person name="Nong W."/>
            <person name="Wan A.T."/>
            <person name="Shi M."/>
            <person name="Liu X."/>
            <person name="Cao Q."/>
            <person name="Hui J.H.L."/>
            <person name="Sookrung N."/>
            <person name="Leung T.F."/>
            <person name="Tungtrongchitr A."/>
            <person name="Tsui S.K.W."/>
        </authorList>
    </citation>
    <scope>NUCLEOTIDE SEQUENCE [LARGE SCALE GENOMIC DNA]</scope>
    <source>
        <strain evidence="2">PWHHKU_190912</strain>
    </source>
</reference>
<evidence type="ECO:0000256" key="1">
    <source>
        <dbReference type="SAM" id="MobiDB-lite"/>
    </source>
</evidence>
<protein>
    <submittedName>
        <fullName evidence="2">Uncharacterized protein</fullName>
    </submittedName>
</protein>
<dbReference type="Proteomes" id="UP001148838">
    <property type="component" value="Unassembled WGS sequence"/>
</dbReference>